<keyword evidence="1" id="KW-0521">NADP</keyword>
<dbReference type="PRINTS" id="PR00081">
    <property type="entry name" value="GDHRDH"/>
</dbReference>
<dbReference type="EMBL" id="LAQI01000288">
    <property type="protein sequence ID" value="KKY13524.1"/>
    <property type="molecule type" value="Genomic_DNA"/>
</dbReference>
<sequence length="860" mass="95437">MNAEDGFRYSTLDPRHNEIRLIKLQPVPKSTDGAGYLPIINCTLRTASLEDEPDYCALSYVWGDPSSTRPILIDGKIFHVTVNLEAALRQLAEELRQRRNSPTWLWVDAVCINQHDTTERTHQVCQMDQIYRRASRVVIWLGPSTPDSDAAIATLETVYSIAQTSRTNHWVRSWPLFQFQEAPRPETSAHRIQAALDEVLALLRTNECRALDAVAALFTRDWFRRVWVLQEVALAKDAELLCGDGRIHWRRFYTAFWMLCGLRDYLNAAVISPRIVTTANMATAAFLDAKLQNVASAAFSWVLASSDTPLRQFLYFLGENADNSRLVASDHRDYCFALLGLASDVQQLNIRADYEKSWRDLRINLAKACLKHYGLEALSHCNITASSWYSDDENADYIQSAPSWVPNWASPHLPKALTVYSHLNVRGGGAGRAYRASGSLQQGIDDSSFDAHGILKLWAIRVDGVDRLGDGYPTEEVSYRDGENFDYLAAWLEGLSVVLPGANDIYDSPEEVVEALWRTPIADRAFVHNYETIRAPQDLKAGYMDLLRGARSREAIRGQAIDQKVQSSSNRERIMSPTSVFAANNTALITGGASGIGLAVAQLCLKHSMRVAIADWNTDTLAKAEETLGRGKVDTYQADVSKPEAWAKLKNSVLEKFGGGSVDFLMLNAGVGMKGTWGDAEYFEKTLSTNLFGVINGLNAFVPAFRSAAAANKDRPAAIVITGSKQGITNPPGNAAYNASKAAVKTLAEHLAFDLRKDAPSTSVHLLVPGWTHTGMTGGGAVKEKPAGAWSAEQVAGYLYEKMGQGKFYVICPDNDVSEETDKKRMLWSVGDVVNGRPPLTRWREEWKEEAERWMSEQKV</sequence>
<evidence type="ECO:0000259" key="2">
    <source>
        <dbReference type="Pfam" id="PF06985"/>
    </source>
</evidence>
<evidence type="ECO:0000256" key="1">
    <source>
        <dbReference type="ARBA" id="ARBA00022857"/>
    </source>
</evidence>
<name>A0A0G2DS40_9PEZI</name>
<dbReference type="PANTHER" id="PTHR24148">
    <property type="entry name" value="ANKYRIN REPEAT DOMAIN-CONTAINING PROTEIN 39 HOMOLOG-RELATED"/>
    <property type="match status" value="1"/>
</dbReference>
<dbReference type="InterPro" id="IPR010730">
    <property type="entry name" value="HET"/>
</dbReference>
<reference evidence="3 4" key="2">
    <citation type="submission" date="2015-05" db="EMBL/GenBank/DDBJ databases">
        <title>Distinctive expansion of gene families associated with plant cell wall degradation and secondary metabolism in the genomes of grapevine trunk pathogens.</title>
        <authorList>
            <person name="Lawrence D.P."/>
            <person name="Travadon R."/>
            <person name="Rolshausen P.E."/>
            <person name="Baumgartner K."/>
        </authorList>
    </citation>
    <scope>NUCLEOTIDE SEQUENCE [LARGE SCALE GENOMIC DNA]</scope>
    <source>
        <strain evidence="3">DS831</strain>
    </source>
</reference>
<dbReference type="Pfam" id="PF06985">
    <property type="entry name" value="HET"/>
    <property type="match status" value="1"/>
</dbReference>
<dbReference type="PANTHER" id="PTHR24148:SF64">
    <property type="entry name" value="HETEROKARYON INCOMPATIBILITY DOMAIN-CONTAINING PROTEIN"/>
    <property type="match status" value="1"/>
</dbReference>
<dbReference type="Pfam" id="PF00106">
    <property type="entry name" value="adh_short"/>
    <property type="match status" value="1"/>
</dbReference>
<dbReference type="CDD" id="cd05233">
    <property type="entry name" value="SDR_c"/>
    <property type="match status" value="1"/>
</dbReference>
<reference evidence="3 4" key="1">
    <citation type="submission" date="2015-03" db="EMBL/GenBank/DDBJ databases">
        <authorList>
            <person name="Morales-Cruz A."/>
            <person name="Amrine K.C."/>
            <person name="Cantu D."/>
        </authorList>
    </citation>
    <scope>NUCLEOTIDE SEQUENCE [LARGE SCALE GENOMIC DNA]</scope>
    <source>
        <strain evidence="3">DS831</strain>
    </source>
</reference>
<dbReference type="Proteomes" id="UP000034182">
    <property type="component" value="Unassembled WGS sequence"/>
</dbReference>
<organism evidence="3 4">
    <name type="scientific">Diplodia seriata</name>
    <dbReference type="NCBI Taxonomy" id="420778"/>
    <lineage>
        <taxon>Eukaryota</taxon>
        <taxon>Fungi</taxon>
        <taxon>Dikarya</taxon>
        <taxon>Ascomycota</taxon>
        <taxon>Pezizomycotina</taxon>
        <taxon>Dothideomycetes</taxon>
        <taxon>Dothideomycetes incertae sedis</taxon>
        <taxon>Botryosphaeriales</taxon>
        <taxon>Botryosphaeriaceae</taxon>
        <taxon>Diplodia</taxon>
    </lineage>
</organism>
<accession>A0A0G2DS40</accession>
<dbReference type="InterPro" id="IPR052895">
    <property type="entry name" value="HetReg/Transcr_Mod"/>
</dbReference>
<dbReference type="AlphaFoldDB" id="A0A0G2DS40"/>
<dbReference type="PROSITE" id="PS00061">
    <property type="entry name" value="ADH_SHORT"/>
    <property type="match status" value="1"/>
</dbReference>
<gene>
    <name evidence="3" type="ORF">UCDDS831_g08891</name>
</gene>
<feature type="domain" description="Heterokaryon incompatibility" evidence="2">
    <location>
        <begin position="55"/>
        <end position="231"/>
    </location>
</feature>
<comment type="caution">
    <text evidence="3">The sequence shown here is derived from an EMBL/GenBank/DDBJ whole genome shotgun (WGS) entry which is preliminary data.</text>
</comment>
<proteinExistence type="predicted"/>
<protein>
    <submittedName>
        <fullName evidence="3">Putative short-chain dehydrogenase reductase sdr</fullName>
    </submittedName>
</protein>
<dbReference type="SUPFAM" id="SSF51735">
    <property type="entry name" value="NAD(P)-binding Rossmann-fold domains"/>
    <property type="match status" value="1"/>
</dbReference>
<evidence type="ECO:0000313" key="4">
    <source>
        <dbReference type="Proteomes" id="UP000034182"/>
    </source>
</evidence>
<dbReference type="InterPro" id="IPR020904">
    <property type="entry name" value="Sc_DH/Rdtase_CS"/>
</dbReference>
<dbReference type="Gene3D" id="3.40.50.720">
    <property type="entry name" value="NAD(P)-binding Rossmann-like Domain"/>
    <property type="match status" value="1"/>
</dbReference>
<dbReference type="InterPro" id="IPR002347">
    <property type="entry name" value="SDR_fam"/>
</dbReference>
<dbReference type="InterPro" id="IPR036291">
    <property type="entry name" value="NAD(P)-bd_dom_sf"/>
</dbReference>
<evidence type="ECO:0000313" key="3">
    <source>
        <dbReference type="EMBL" id="KKY13524.1"/>
    </source>
</evidence>